<dbReference type="InterPro" id="IPR021393">
    <property type="entry name" value="DUF3034"/>
</dbReference>
<feature type="signal peptide" evidence="1">
    <location>
        <begin position="1"/>
        <end position="24"/>
    </location>
</feature>
<dbReference type="Proteomes" id="UP000502608">
    <property type="component" value="Chromosome"/>
</dbReference>
<name>A0A6G9QMU6_9GAMM</name>
<evidence type="ECO:0000313" key="3">
    <source>
        <dbReference type="Proteomes" id="UP000502608"/>
    </source>
</evidence>
<feature type="chain" id="PRO_5026281752" evidence="1">
    <location>
        <begin position="25"/>
        <end position="282"/>
    </location>
</feature>
<evidence type="ECO:0000256" key="1">
    <source>
        <dbReference type="SAM" id="SignalP"/>
    </source>
</evidence>
<proteinExistence type="predicted"/>
<dbReference type="KEGG" id="saes:HBH39_16770"/>
<keyword evidence="1" id="KW-0732">Signal</keyword>
<evidence type="ECO:0000313" key="2">
    <source>
        <dbReference type="EMBL" id="QIR15920.1"/>
    </source>
</evidence>
<organism evidence="2 3">
    <name type="scientific">Shewanella aestuarii</name>
    <dbReference type="NCBI Taxonomy" id="1028752"/>
    <lineage>
        <taxon>Bacteria</taxon>
        <taxon>Pseudomonadati</taxon>
        <taxon>Pseudomonadota</taxon>
        <taxon>Gammaproteobacteria</taxon>
        <taxon>Alteromonadales</taxon>
        <taxon>Shewanellaceae</taxon>
        <taxon>Shewanella</taxon>
    </lineage>
</organism>
<gene>
    <name evidence="2" type="ORF">HBH39_16770</name>
</gene>
<keyword evidence="3" id="KW-1185">Reference proteome</keyword>
<protein>
    <submittedName>
        <fullName evidence="2">DUF3034 family protein</fullName>
    </submittedName>
</protein>
<dbReference type="RefSeq" id="WP_167679776.1">
    <property type="nucleotide sequence ID" value="NZ_CP050313.1"/>
</dbReference>
<reference evidence="2 3" key="1">
    <citation type="submission" date="2020-03" db="EMBL/GenBank/DDBJ databases">
        <title>Complete genome sequence of Shewanella sp.</title>
        <authorList>
            <person name="Kim Y.-S."/>
            <person name="Kim S.-J."/>
            <person name="Jung H.-K."/>
            <person name="Kim K.-H."/>
        </authorList>
    </citation>
    <scope>NUCLEOTIDE SEQUENCE [LARGE SCALE GENOMIC DNA]</scope>
    <source>
        <strain evidence="2 3">PN3F2</strain>
    </source>
</reference>
<sequence length="282" mass="30296">MQLLLKNSLIILLFVSSLALTAQAGTSKLIATGGATTIEGAAGGGIVPWAVINGYASSDQWSTTVMYSQVGVDDFSLSSASMGLSFGNRFEISYAKQAFDLDTIGGQLGQDIIGIKYKIVGELLYSRLPQMSVGVQYKQLDDFALPQAVGAKEDWGIDIYLAGSKVFFDAIAGRNLVTNLTLRATKANQTGLLGFGSAQSSDYQIMAEVSVALLLLDNLAIGYEYKQKPDNLNFAEEQDWQDVFIGWFINKHVSVVGAYVDLGSIAGLGRQQGWYLSVEGTL</sequence>
<dbReference type="AlphaFoldDB" id="A0A6G9QMU6"/>
<dbReference type="Pfam" id="PF11231">
    <property type="entry name" value="DUF3034"/>
    <property type="match status" value="1"/>
</dbReference>
<dbReference type="EMBL" id="CP050313">
    <property type="protein sequence ID" value="QIR15920.1"/>
    <property type="molecule type" value="Genomic_DNA"/>
</dbReference>
<accession>A0A6G9QMU6</accession>